<comment type="similarity">
    <text evidence="1">Belongs to the GSP E family.</text>
</comment>
<dbReference type="RefSeq" id="WP_252622626.1">
    <property type="nucleotide sequence ID" value="NZ_CP099490.1"/>
</dbReference>
<dbReference type="InterPro" id="IPR050921">
    <property type="entry name" value="T4SS_GSP_E_ATPase"/>
</dbReference>
<dbReference type="InterPro" id="IPR001482">
    <property type="entry name" value="T2SS/T4SS_dom"/>
</dbReference>
<gene>
    <name evidence="4" type="ORF">NF557_06015</name>
</gene>
<reference evidence="4" key="1">
    <citation type="submission" date="2022-06" db="EMBL/GenBank/DDBJ databases">
        <title>Ornithinimicrobium JY.X270.</title>
        <authorList>
            <person name="Huang Y."/>
        </authorList>
    </citation>
    <scope>NUCLEOTIDE SEQUENCE</scope>
    <source>
        <strain evidence="4">JY.X270</strain>
    </source>
</reference>
<keyword evidence="5" id="KW-1185">Reference proteome</keyword>
<protein>
    <submittedName>
        <fullName evidence="4">CpaF family protein</fullName>
    </submittedName>
</protein>
<dbReference type="PANTHER" id="PTHR30486:SF15">
    <property type="entry name" value="TYPE II_IV SECRETION SYSTEM ATPASE"/>
    <property type="match status" value="1"/>
</dbReference>
<dbReference type="SUPFAM" id="SSF52540">
    <property type="entry name" value="P-loop containing nucleoside triphosphate hydrolases"/>
    <property type="match status" value="1"/>
</dbReference>
<accession>A0ABY4YL02</accession>
<feature type="compositionally biased region" description="Basic and acidic residues" evidence="2">
    <location>
        <begin position="11"/>
        <end position="22"/>
    </location>
</feature>
<evidence type="ECO:0000259" key="3">
    <source>
        <dbReference type="Pfam" id="PF00437"/>
    </source>
</evidence>
<dbReference type="CDD" id="cd01130">
    <property type="entry name" value="VirB11-like_ATPase"/>
    <property type="match status" value="1"/>
</dbReference>
<feature type="region of interest" description="Disordered" evidence="2">
    <location>
        <begin position="1"/>
        <end position="76"/>
    </location>
</feature>
<dbReference type="Proteomes" id="UP001056535">
    <property type="component" value="Chromosome"/>
</dbReference>
<evidence type="ECO:0000256" key="1">
    <source>
        <dbReference type="ARBA" id="ARBA00006611"/>
    </source>
</evidence>
<dbReference type="Gene3D" id="3.40.50.300">
    <property type="entry name" value="P-loop containing nucleotide triphosphate hydrolases"/>
    <property type="match status" value="1"/>
</dbReference>
<proteinExistence type="inferred from homology"/>
<dbReference type="InterPro" id="IPR027417">
    <property type="entry name" value="P-loop_NTPase"/>
</dbReference>
<dbReference type="EMBL" id="CP099490">
    <property type="protein sequence ID" value="USQ77467.1"/>
    <property type="molecule type" value="Genomic_DNA"/>
</dbReference>
<dbReference type="PANTHER" id="PTHR30486">
    <property type="entry name" value="TWITCHING MOTILITY PROTEIN PILT"/>
    <property type="match status" value="1"/>
</dbReference>
<evidence type="ECO:0000256" key="2">
    <source>
        <dbReference type="SAM" id="MobiDB-lite"/>
    </source>
</evidence>
<feature type="compositionally biased region" description="Low complexity" evidence="2">
    <location>
        <begin position="53"/>
        <end position="62"/>
    </location>
</feature>
<dbReference type="Pfam" id="PF00437">
    <property type="entry name" value="T2SSE"/>
    <property type="match status" value="1"/>
</dbReference>
<sequence length="503" mass="55678">MNLSERLAAAKQREAKHREPNEQPKLPAEVVVAEVTKGDDASVQSPPVGGDQSPATAPTTSPKPEQQRTDSGARPTDALSTLKAEARQQLFSRLGSRLSDTSMSEAQLHELVRKELTQLVQAAETPLKSDERRRLIREVTDDVLGYGPLQNLLDDDSVTEIMVNGPDNVYVEREGRLTRADVHFASEEHLRRVIERIVGRVGRRIDESSPLVDARLEDGSRVNAIIPPLAFSGSTLTIRKFGKVPLMVDDLVAKDSLSPQMVDLLRACVQAKLNVLVSGGTGTGKTTLLNVLSSFIPGDERIVTIEDAVELQLQQEHVVRLESRPRNIEGRGEVTIRDLVRNSLRMRPDRIIVGEVRGGESLDMLQAMNTGHEGSLSTLHANTPRDAVSRLETMVLMAGMELPLRAIREQISSAIDVIVHLTRLRDGTRRVTHVTEVQGMEGEIITLQDAFAFDYHAGVDHTGRFLGTTKSTGVRPQFTERILEQGIDLPYEVFDTADFRMRR</sequence>
<organism evidence="4 5">
    <name type="scientific">Ornithinimicrobium cryptoxanthini</name>
    <dbReference type="NCBI Taxonomy" id="2934161"/>
    <lineage>
        <taxon>Bacteria</taxon>
        <taxon>Bacillati</taxon>
        <taxon>Actinomycetota</taxon>
        <taxon>Actinomycetes</taxon>
        <taxon>Micrococcales</taxon>
        <taxon>Ornithinimicrobiaceae</taxon>
        <taxon>Ornithinimicrobium</taxon>
    </lineage>
</organism>
<evidence type="ECO:0000313" key="4">
    <source>
        <dbReference type="EMBL" id="USQ77467.1"/>
    </source>
</evidence>
<feature type="domain" description="Bacterial type II secretion system protein E" evidence="3">
    <location>
        <begin position="146"/>
        <end position="429"/>
    </location>
</feature>
<name>A0ABY4YL02_9MICO</name>
<dbReference type="Gene3D" id="3.30.450.380">
    <property type="match status" value="1"/>
</dbReference>
<evidence type="ECO:0000313" key="5">
    <source>
        <dbReference type="Proteomes" id="UP001056535"/>
    </source>
</evidence>